<evidence type="ECO:0000313" key="2">
    <source>
        <dbReference type="EMBL" id="GBP16579.1"/>
    </source>
</evidence>
<name>A0A4C1TRI2_EUMVA</name>
<keyword evidence="1" id="KW-1133">Transmembrane helix</keyword>
<keyword evidence="1" id="KW-0472">Membrane</keyword>
<dbReference type="Proteomes" id="UP000299102">
    <property type="component" value="Unassembled WGS sequence"/>
</dbReference>
<comment type="caution">
    <text evidence="2">The sequence shown here is derived from an EMBL/GenBank/DDBJ whole genome shotgun (WGS) entry which is preliminary data.</text>
</comment>
<protein>
    <submittedName>
        <fullName evidence="2">Uncharacterized protein</fullName>
    </submittedName>
</protein>
<keyword evidence="1" id="KW-0812">Transmembrane</keyword>
<sequence length="119" mass="13753">MKTRTLVAHGARRRRRLRSSVASYTHFVIGPRGTASIAATLVRFDKSDWDLLLRTHVVHEERTKRATRARNPCGDLFLFFYAIFLKLHFLGALWKNDESEILRCARISVTQNQQVEAGR</sequence>
<dbReference type="AlphaFoldDB" id="A0A4C1TRI2"/>
<reference evidence="2 3" key="1">
    <citation type="journal article" date="2019" name="Commun. Biol.">
        <title>The bagworm genome reveals a unique fibroin gene that provides high tensile strength.</title>
        <authorList>
            <person name="Kono N."/>
            <person name="Nakamura H."/>
            <person name="Ohtoshi R."/>
            <person name="Tomita M."/>
            <person name="Numata K."/>
            <person name="Arakawa K."/>
        </authorList>
    </citation>
    <scope>NUCLEOTIDE SEQUENCE [LARGE SCALE GENOMIC DNA]</scope>
</reference>
<gene>
    <name evidence="2" type="ORF">EVAR_19374_1</name>
</gene>
<evidence type="ECO:0000256" key="1">
    <source>
        <dbReference type="SAM" id="Phobius"/>
    </source>
</evidence>
<dbReference type="EMBL" id="BGZK01000080">
    <property type="protein sequence ID" value="GBP16579.1"/>
    <property type="molecule type" value="Genomic_DNA"/>
</dbReference>
<proteinExistence type="predicted"/>
<feature type="transmembrane region" description="Helical" evidence="1">
    <location>
        <begin position="76"/>
        <end position="94"/>
    </location>
</feature>
<evidence type="ECO:0000313" key="3">
    <source>
        <dbReference type="Proteomes" id="UP000299102"/>
    </source>
</evidence>
<organism evidence="2 3">
    <name type="scientific">Eumeta variegata</name>
    <name type="common">Bagworm moth</name>
    <name type="synonym">Eumeta japonica</name>
    <dbReference type="NCBI Taxonomy" id="151549"/>
    <lineage>
        <taxon>Eukaryota</taxon>
        <taxon>Metazoa</taxon>
        <taxon>Ecdysozoa</taxon>
        <taxon>Arthropoda</taxon>
        <taxon>Hexapoda</taxon>
        <taxon>Insecta</taxon>
        <taxon>Pterygota</taxon>
        <taxon>Neoptera</taxon>
        <taxon>Endopterygota</taxon>
        <taxon>Lepidoptera</taxon>
        <taxon>Glossata</taxon>
        <taxon>Ditrysia</taxon>
        <taxon>Tineoidea</taxon>
        <taxon>Psychidae</taxon>
        <taxon>Oiketicinae</taxon>
        <taxon>Eumeta</taxon>
    </lineage>
</organism>
<feature type="transmembrane region" description="Helical" evidence="1">
    <location>
        <begin position="21"/>
        <end position="44"/>
    </location>
</feature>
<keyword evidence="3" id="KW-1185">Reference proteome</keyword>
<accession>A0A4C1TRI2</accession>